<dbReference type="AlphaFoldDB" id="A0A841R4Z4"/>
<dbReference type="EMBL" id="JACHHI010000006">
    <property type="protein sequence ID" value="MBB6478237.1"/>
    <property type="molecule type" value="Genomic_DNA"/>
</dbReference>
<evidence type="ECO:0000313" key="2">
    <source>
        <dbReference type="Proteomes" id="UP000591941"/>
    </source>
</evidence>
<protein>
    <recommendedName>
        <fullName evidence="3">Terminase small subunit</fullName>
    </recommendedName>
</protein>
<dbReference type="OrthoDB" id="5868871at2"/>
<proteinExistence type="predicted"/>
<evidence type="ECO:0000313" key="1">
    <source>
        <dbReference type="EMBL" id="MBB6478237.1"/>
    </source>
</evidence>
<sequence>MAEAKKKTKDKGGRPLAVTPEVVGKLEKAFTVGANITQACDFAGISRDAYYNYCERNEGFTDKVAEWSARTGLRAKYNIHKAIEAEDVDVSKWYLERTDDAFNPKKRAEITGTDGGAVQIEFGWASDE</sequence>
<dbReference type="RefSeq" id="WP_159822551.1">
    <property type="nucleotide sequence ID" value="NZ_CABWNB010000002.1"/>
</dbReference>
<comment type="caution">
    <text evidence="1">The sequence shown here is derived from an EMBL/GenBank/DDBJ whole genome shotgun (WGS) entry which is preliminary data.</text>
</comment>
<dbReference type="Proteomes" id="UP000591941">
    <property type="component" value="Unassembled WGS sequence"/>
</dbReference>
<keyword evidence="2" id="KW-1185">Reference proteome</keyword>
<evidence type="ECO:0008006" key="3">
    <source>
        <dbReference type="Google" id="ProtNLM"/>
    </source>
</evidence>
<reference evidence="1 2" key="1">
    <citation type="submission" date="2020-08" db="EMBL/GenBank/DDBJ databases">
        <title>Genomic Encyclopedia of Type Strains, Phase IV (KMG-IV): sequencing the most valuable type-strain genomes for metagenomic binning, comparative biology and taxonomic classification.</title>
        <authorList>
            <person name="Goeker M."/>
        </authorList>
    </citation>
    <scope>NUCLEOTIDE SEQUENCE [LARGE SCALE GENOMIC DNA]</scope>
    <source>
        <strain evidence="1 2">DSM 21255</strain>
    </source>
</reference>
<organism evidence="1 2">
    <name type="scientific">Negativicoccus succinicivorans</name>
    <dbReference type="NCBI Taxonomy" id="620903"/>
    <lineage>
        <taxon>Bacteria</taxon>
        <taxon>Bacillati</taxon>
        <taxon>Bacillota</taxon>
        <taxon>Negativicutes</taxon>
        <taxon>Veillonellales</taxon>
        <taxon>Veillonellaceae</taxon>
        <taxon>Negativicoccus</taxon>
    </lineage>
</organism>
<gene>
    <name evidence="1" type="ORF">HNR45_001307</name>
</gene>
<accession>A0A841R4Z4</accession>
<name>A0A841R4Z4_9FIRM</name>
<dbReference type="GeneID" id="93486562"/>